<accession>C5RZC0</accession>
<dbReference type="OrthoDB" id="5678905at2"/>
<feature type="signal peptide" evidence="2">
    <location>
        <begin position="1"/>
        <end position="22"/>
    </location>
</feature>
<evidence type="ECO:0000256" key="2">
    <source>
        <dbReference type="SAM" id="SignalP"/>
    </source>
</evidence>
<feature type="compositionally biased region" description="Basic and acidic residues" evidence="1">
    <location>
        <begin position="204"/>
        <end position="218"/>
    </location>
</feature>
<proteinExistence type="predicted"/>
<name>C5RZC0_9PAST</name>
<evidence type="ECO:0008006" key="5">
    <source>
        <dbReference type="Google" id="ProtNLM"/>
    </source>
</evidence>
<evidence type="ECO:0000256" key="1">
    <source>
        <dbReference type="SAM" id="MobiDB-lite"/>
    </source>
</evidence>
<feature type="region of interest" description="Disordered" evidence="1">
    <location>
        <begin position="183"/>
        <end position="218"/>
    </location>
</feature>
<keyword evidence="2" id="KW-0732">Signal</keyword>
<feature type="compositionally biased region" description="Polar residues" evidence="1">
    <location>
        <begin position="183"/>
        <end position="193"/>
    </location>
</feature>
<dbReference type="RefSeq" id="WP_005822442.1">
    <property type="nucleotide sequence ID" value="NZ_ACQL01000041.1"/>
</dbReference>
<evidence type="ECO:0000313" key="4">
    <source>
        <dbReference type="Proteomes" id="UP000005532"/>
    </source>
</evidence>
<dbReference type="eggNOG" id="ENOG502ZMPD">
    <property type="taxonomic scope" value="Bacteria"/>
</dbReference>
<dbReference type="EMBL" id="ACQL01000041">
    <property type="protein sequence ID" value="EER47988.1"/>
    <property type="molecule type" value="Genomic_DNA"/>
</dbReference>
<dbReference type="Proteomes" id="UP000005532">
    <property type="component" value="Unassembled WGS sequence"/>
</dbReference>
<protein>
    <recommendedName>
        <fullName evidence="5">Periplasmic protein</fullName>
    </recommendedName>
</protein>
<feature type="compositionally biased region" description="Low complexity" evidence="1">
    <location>
        <begin position="194"/>
        <end position="203"/>
    </location>
</feature>
<evidence type="ECO:0000313" key="3">
    <source>
        <dbReference type="EMBL" id="EER47988.1"/>
    </source>
</evidence>
<comment type="caution">
    <text evidence="3">The sequence shown here is derived from an EMBL/GenBank/DDBJ whole genome shotgun (WGS) entry which is preliminary data.</text>
</comment>
<reference evidence="3 4" key="1">
    <citation type="journal article" date="2010" name="Vet. Microbiol.">
        <title>Production of haemolysins by strains of the Actinobacillus minor/porcitonsillarum complex.</title>
        <authorList>
            <person name="Arya G."/>
            <person name="Niven D.F."/>
        </authorList>
    </citation>
    <scope>NUCLEOTIDE SEQUENCE [LARGE SCALE GENOMIC DNA]</scope>
    <source>
        <strain evidence="3 4">NM305</strain>
    </source>
</reference>
<organism evidence="3 4">
    <name type="scientific">Actinobacillus minor NM305</name>
    <dbReference type="NCBI Taxonomy" id="637911"/>
    <lineage>
        <taxon>Bacteria</taxon>
        <taxon>Pseudomonadati</taxon>
        <taxon>Pseudomonadota</taxon>
        <taxon>Gammaproteobacteria</taxon>
        <taxon>Pasteurellales</taxon>
        <taxon>Pasteurellaceae</taxon>
        <taxon>Actinobacillus</taxon>
    </lineage>
</organism>
<gene>
    <name evidence="3" type="ORF">AM305_05070</name>
</gene>
<feature type="chain" id="PRO_5002954515" description="Periplasmic protein" evidence="2">
    <location>
        <begin position="23"/>
        <end position="218"/>
    </location>
</feature>
<sequence>MKKIIFALSALNLALLPTVSFAEQPQPTNISQTTSNVMEIEEPNIGANAEFDENGNILRLRAVGQADLVFGDSKDIRLATQKATLRAKANLTKYLNERVNTEETIEEIVNEITKNTNNQMSATRETITSQVERIQNTADALLKGVIVLKTDVNKAEKIVTVMVGVSPKTAAGADQLNKVLRTDSTQDTNNQGMSNLGSGNDSNDNVREIRKAKNYDNF</sequence>
<dbReference type="AlphaFoldDB" id="C5RZC0"/>